<dbReference type="AlphaFoldDB" id="B4FZC5"/>
<reference evidence="1" key="1">
    <citation type="journal article" date="2009" name="PLoS Genet.">
        <title>Sequencing, mapping, and analysis of 27,455 maize full-length cDNAs.</title>
        <authorList>
            <person name="Soderlund C."/>
            <person name="Descour A."/>
            <person name="Kudrna D."/>
            <person name="Bomhoff M."/>
            <person name="Boyd L."/>
            <person name="Currie J."/>
            <person name="Angelova A."/>
            <person name="Collura K."/>
            <person name="Wissotski M."/>
            <person name="Ashley E."/>
            <person name="Morrow D."/>
            <person name="Fernandes J."/>
            <person name="Walbot V."/>
            <person name="Yu Y."/>
        </authorList>
    </citation>
    <scope>NUCLEOTIDE SEQUENCE</scope>
    <source>
        <strain evidence="1">B73</strain>
    </source>
</reference>
<protein>
    <submittedName>
        <fullName evidence="2">Lipid phosphate phosphatase 2</fullName>
    </submittedName>
</protein>
<accession>B4FZC5</accession>
<evidence type="ECO:0000313" key="2">
    <source>
        <dbReference type="EMBL" id="ONM21508.1"/>
    </source>
</evidence>
<gene>
    <name evidence="2" type="ORF">ZEAMMB73_Zm00001d005579</name>
</gene>
<organism evidence="1">
    <name type="scientific">Zea mays</name>
    <name type="common">Maize</name>
    <dbReference type="NCBI Taxonomy" id="4577"/>
    <lineage>
        <taxon>Eukaryota</taxon>
        <taxon>Viridiplantae</taxon>
        <taxon>Streptophyta</taxon>
        <taxon>Embryophyta</taxon>
        <taxon>Tracheophyta</taxon>
        <taxon>Spermatophyta</taxon>
        <taxon>Magnoliopsida</taxon>
        <taxon>Liliopsida</taxon>
        <taxon>Poales</taxon>
        <taxon>Poaceae</taxon>
        <taxon>PACMAD clade</taxon>
        <taxon>Panicoideae</taxon>
        <taxon>Andropogonodae</taxon>
        <taxon>Andropogoneae</taxon>
        <taxon>Tripsacinae</taxon>
        <taxon>Zea</taxon>
    </lineage>
</organism>
<dbReference type="EMBL" id="CM007648">
    <property type="protein sequence ID" value="ONM21509.1"/>
    <property type="molecule type" value="Genomic_DNA"/>
</dbReference>
<reference evidence="2" key="2">
    <citation type="submission" date="2015-12" db="EMBL/GenBank/DDBJ databases">
        <title>Update maize B73 reference genome by single molecule sequencing technologies.</title>
        <authorList>
            <consortium name="Maize Genome Sequencing Project"/>
            <person name="Ware D."/>
        </authorList>
    </citation>
    <scope>NUCLEOTIDE SEQUENCE [LARGE SCALE GENOMIC DNA]</scope>
    <source>
        <tissue evidence="2">Seedling</tissue>
    </source>
</reference>
<evidence type="ECO:0000313" key="1">
    <source>
        <dbReference type="EMBL" id="ACF87468.1"/>
    </source>
</evidence>
<proteinExistence type="evidence at transcript level"/>
<dbReference type="EMBL" id="BT042463">
    <property type="protein sequence ID" value="ACF87468.1"/>
    <property type="molecule type" value="mRNA"/>
</dbReference>
<dbReference type="EMBL" id="CM007648">
    <property type="protein sequence ID" value="ONM21508.1"/>
    <property type="molecule type" value="Genomic_DNA"/>
</dbReference>
<name>B4FZC5_MAIZE</name>
<sequence>MHCVPASPYCRTCGCFSSGRLLASLARCICRGSYRSYSCFVLLPTVFPISFRWRCFVASRIRGPVSRGGEQQKCELIQRETNRNRNSRYSWARWDHHPKRYSKRCGVWQCQEIVRWVCRCGD</sequence>